<dbReference type="CDD" id="cd08662">
    <property type="entry name" value="M13"/>
    <property type="match status" value="1"/>
</dbReference>
<proteinExistence type="predicted"/>
<comment type="cofactor">
    <cofactor evidence="1">
        <name>Zn(2+)</name>
        <dbReference type="ChEBI" id="CHEBI:29105"/>
    </cofactor>
</comment>
<evidence type="ECO:0000313" key="10">
    <source>
        <dbReference type="EMBL" id="MBF6022840.1"/>
    </source>
</evidence>
<evidence type="ECO:0000256" key="6">
    <source>
        <dbReference type="ARBA" id="ARBA00023049"/>
    </source>
</evidence>
<evidence type="ECO:0000256" key="7">
    <source>
        <dbReference type="SAM" id="SignalP"/>
    </source>
</evidence>
<feature type="domain" description="Peptidase M13 N-terminal" evidence="9">
    <location>
        <begin position="43"/>
        <end position="418"/>
    </location>
</feature>
<gene>
    <name evidence="10" type="ORF">IU514_02245</name>
</gene>
<feature type="domain" description="Peptidase M13 C-terminal" evidence="8">
    <location>
        <begin position="473"/>
        <end position="666"/>
    </location>
</feature>
<protein>
    <submittedName>
        <fullName evidence="10">M13 family metallopeptidase</fullName>
    </submittedName>
</protein>
<dbReference type="InterPro" id="IPR018497">
    <property type="entry name" value="Peptidase_M13_C"/>
</dbReference>
<dbReference type="InterPro" id="IPR000718">
    <property type="entry name" value="Peptidase_M13"/>
</dbReference>
<evidence type="ECO:0000313" key="11">
    <source>
        <dbReference type="Proteomes" id="UP001429984"/>
    </source>
</evidence>
<keyword evidence="4" id="KW-0378">Hydrolase</keyword>
<dbReference type="Proteomes" id="UP001429984">
    <property type="component" value="Unassembled WGS sequence"/>
</dbReference>
<accession>A0ABS0B2X6</accession>
<dbReference type="Pfam" id="PF01431">
    <property type="entry name" value="Peptidase_M13"/>
    <property type="match status" value="1"/>
</dbReference>
<evidence type="ECO:0000259" key="9">
    <source>
        <dbReference type="Pfam" id="PF05649"/>
    </source>
</evidence>
<evidence type="ECO:0000256" key="1">
    <source>
        <dbReference type="ARBA" id="ARBA00001947"/>
    </source>
</evidence>
<dbReference type="InterPro" id="IPR042089">
    <property type="entry name" value="Peptidase_M13_dom_2"/>
</dbReference>
<sequence>MTPRPFACALVLALATGLTAPDAGAAKKRAPAKGKAPAAANACSDFYAYANSDWLRAHPLPSGGAASVSALGQLNDRARTQQIELLQGAMTAPQGEVQKLLGDFWASGLDEAAVERDGAQPIAPLLGRINAIKSAKDIPASIAALHQVGIPVVFNFGADIDLRDLTRHIGYLSQGGLGLPDPAYYTRGDAETRALLGQYTTYVEKILALTGTSPDKVAAEARLVVDLETRIAQASRPLIDLRTPRNNFAPVETSKLAKQYKRLQLGDFLKVQGVKDDSVSIANPALFAQLDNLAGSLKPDQWKAYLRWRVGDAMAPYLAKPFRDAEYDFRGRVLTGLPAPSRQQAVLDAINLAAGPMLGREYVNRYLPAATRSRAEEIATQVRAALGAAIDRDSRFSAAAKTEAKAKLDRLGIEIGAPKRDLDYSVQPMGRGSFGSNMLIASTWRHREEMKRIGRGNADRRWDVLPQQPALAYDIAQNRLIVTAAMLQPPVLDTGKDIAAQYGAFGALVGHELSHGFDNRGRLVDAKQELRDWWTPAETSAWDAFGNRIAAQYGGFAYTGLSGTRVNGTQVRDDAIADLAGVELAWAAYRNAQSSASKTAQQDFYKGWASLWAENLSPAAASERAATDVHAPGQWRANAPLMSQTGFGEAFGCKAGSPMQAAADRQIKLFP</sequence>
<evidence type="ECO:0000256" key="4">
    <source>
        <dbReference type="ARBA" id="ARBA00022801"/>
    </source>
</evidence>
<dbReference type="PANTHER" id="PTHR11733:SF222">
    <property type="entry name" value="IP12942P"/>
    <property type="match status" value="1"/>
</dbReference>
<dbReference type="EMBL" id="JADLZT010000001">
    <property type="protein sequence ID" value="MBF6022840.1"/>
    <property type="molecule type" value="Genomic_DNA"/>
</dbReference>
<evidence type="ECO:0000256" key="2">
    <source>
        <dbReference type="ARBA" id="ARBA00022670"/>
    </source>
</evidence>
<dbReference type="Pfam" id="PF05649">
    <property type="entry name" value="Peptidase_M13_N"/>
    <property type="match status" value="1"/>
</dbReference>
<dbReference type="RefSeq" id="WP_194929423.1">
    <property type="nucleotide sequence ID" value="NZ_JADLZT010000001.1"/>
</dbReference>
<dbReference type="Gene3D" id="1.10.1380.10">
    <property type="entry name" value="Neutral endopeptidase , domain2"/>
    <property type="match status" value="1"/>
</dbReference>
<feature type="signal peptide" evidence="7">
    <location>
        <begin position="1"/>
        <end position="25"/>
    </location>
</feature>
<keyword evidence="2" id="KW-0645">Protease</keyword>
<name>A0ABS0B2X6_9GAMM</name>
<keyword evidence="11" id="KW-1185">Reference proteome</keyword>
<dbReference type="InterPro" id="IPR008753">
    <property type="entry name" value="Peptidase_M13_N"/>
</dbReference>
<dbReference type="PANTHER" id="PTHR11733">
    <property type="entry name" value="ZINC METALLOPROTEASE FAMILY M13 NEPRILYSIN-RELATED"/>
    <property type="match status" value="1"/>
</dbReference>
<dbReference type="PROSITE" id="PS51885">
    <property type="entry name" value="NEPRILYSIN"/>
    <property type="match status" value="1"/>
</dbReference>
<reference evidence="10 11" key="1">
    <citation type="submission" date="2020-11" db="EMBL/GenBank/DDBJ databases">
        <title>Draft Genome Sequence and Secondary Metabolite Biosynthetic Potential of the Lysobacter niastensis Type strain DSM 18481.</title>
        <authorList>
            <person name="Turrini P."/>
            <person name="Artuso I."/>
            <person name="Tescari M."/>
            <person name="Lugli G.A."/>
            <person name="Frangipani E."/>
            <person name="Ventura M."/>
            <person name="Visca P."/>
        </authorList>
    </citation>
    <scope>NUCLEOTIDE SEQUENCE [LARGE SCALE GENOMIC DNA]</scope>
    <source>
        <strain evidence="10 11">DSM 18481</strain>
    </source>
</reference>
<evidence type="ECO:0000259" key="8">
    <source>
        <dbReference type="Pfam" id="PF01431"/>
    </source>
</evidence>
<dbReference type="InterPro" id="IPR024079">
    <property type="entry name" value="MetalloPept_cat_dom_sf"/>
</dbReference>
<keyword evidence="7" id="KW-0732">Signal</keyword>
<keyword evidence="6" id="KW-0482">Metalloprotease</keyword>
<keyword evidence="5" id="KW-0862">Zinc</keyword>
<comment type="caution">
    <text evidence="10">The sequence shown here is derived from an EMBL/GenBank/DDBJ whole genome shotgun (WGS) entry which is preliminary data.</text>
</comment>
<evidence type="ECO:0000256" key="5">
    <source>
        <dbReference type="ARBA" id="ARBA00022833"/>
    </source>
</evidence>
<dbReference type="PRINTS" id="PR00786">
    <property type="entry name" value="NEPRILYSIN"/>
</dbReference>
<dbReference type="Gene3D" id="3.40.390.10">
    <property type="entry name" value="Collagenase (Catalytic Domain)"/>
    <property type="match status" value="1"/>
</dbReference>
<feature type="chain" id="PRO_5047092423" evidence="7">
    <location>
        <begin position="26"/>
        <end position="671"/>
    </location>
</feature>
<organism evidence="10 11">
    <name type="scientific">Lysobacter niastensis</name>
    <dbReference type="NCBI Taxonomy" id="380629"/>
    <lineage>
        <taxon>Bacteria</taxon>
        <taxon>Pseudomonadati</taxon>
        <taxon>Pseudomonadota</taxon>
        <taxon>Gammaproteobacteria</taxon>
        <taxon>Lysobacterales</taxon>
        <taxon>Lysobacteraceae</taxon>
        <taxon>Lysobacter</taxon>
    </lineage>
</organism>
<evidence type="ECO:0000256" key="3">
    <source>
        <dbReference type="ARBA" id="ARBA00022723"/>
    </source>
</evidence>
<dbReference type="SUPFAM" id="SSF55486">
    <property type="entry name" value="Metalloproteases ('zincins'), catalytic domain"/>
    <property type="match status" value="1"/>
</dbReference>
<keyword evidence="3" id="KW-0479">Metal-binding</keyword>